<comment type="caution">
    <text evidence="2">The sequence shown here is derived from an EMBL/GenBank/DDBJ whole genome shotgun (WGS) entry which is preliminary data.</text>
</comment>
<dbReference type="Pfam" id="PF09578">
    <property type="entry name" value="Spore_YabQ"/>
    <property type="match status" value="1"/>
</dbReference>
<keyword evidence="1" id="KW-1133">Transmembrane helix</keyword>
<keyword evidence="1" id="KW-0812">Transmembrane</keyword>
<dbReference type="Proteomes" id="UP001549167">
    <property type="component" value="Unassembled WGS sequence"/>
</dbReference>
<reference evidence="2 3" key="1">
    <citation type="submission" date="2024-06" db="EMBL/GenBank/DDBJ databases">
        <title>Genomic Encyclopedia of Type Strains, Phase IV (KMG-IV): sequencing the most valuable type-strain genomes for metagenomic binning, comparative biology and taxonomic classification.</title>
        <authorList>
            <person name="Goeker M."/>
        </authorList>
    </citation>
    <scope>NUCLEOTIDE SEQUENCE [LARGE SCALE GENOMIC DNA]</scope>
    <source>
        <strain evidence="2 3">DSM 23520</strain>
    </source>
</reference>
<dbReference type="InterPro" id="IPR019074">
    <property type="entry name" value="YabQ"/>
</dbReference>
<keyword evidence="1" id="KW-0472">Membrane</keyword>
<feature type="transmembrane region" description="Helical" evidence="1">
    <location>
        <begin position="68"/>
        <end position="89"/>
    </location>
</feature>
<gene>
    <name evidence="2" type="ORF">ABID56_001862</name>
</gene>
<evidence type="ECO:0000256" key="1">
    <source>
        <dbReference type="SAM" id="Phobius"/>
    </source>
</evidence>
<dbReference type="EMBL" id="JBEPMX010000009">
    <property type="protein sequence ID" value="MET3683752.1"/>
    <property type="molecule type" value="Genomic_DNA"/>
</dbReference>
<feature type="transmembrane region" description="Helical" evidence="1">
    <location>
        <begin position="6"/>
        <end position="28"/>
    </location>
</feature>
<keyword evidence="3" id="KW-1185">Reference proteome</keyword>
<sequence>MTLTTQFTAMMSLALLGTAVAAVIDVYHQSLRPQKSAHRYITDSLIFVINGVLVYYVIFQINGGSLRFYFVLAFLLGISTYFALIQSWFWRLLTTILNILSIVFRTIERIIYYVIVWPIKWLFVVMLGFVTFWLNVLWRLLVGILRLVQVIVSPFVPRIVKMYLHFFWKYCDNRLKTVWSLIRIHKKKRRRQSYVQEKEVDGER</sequence>
<feature type="transmembrane region" description="Helical" evidence="1">
    <location>
        <begin position="110"/>
        <end position="134"/>
    </location>
</feature>
<evidence type="ECO:0000313" key="2">
    <source>
        <dbReference type="EMBL" id="MET3683752.1"/>
    </source>
</evidence>
<proteinExistence type="predicted"/>
<protein>
    <submittedName>
        <fullName evidence="2">Spore cortex biosynthesis protein YabQ</fullName>
    </submittedName>
</protein>
<name>A0ABV2KVY5_9BACI</name>
<accession>A0ABV2KVY5</accession>
<dbReference type="RefSeq" id="WP_354220444.1">
    <property type="nucleotide sequence ID" value="NZ_JBEPMX010000009.1"/>
</dbReference>
<feature type="transmembrane region" description="Helical" evidence="1">
    <location>
        <begin position="40"/>
        <end position="62"/>
    </location>
</feature>
<organism evidence="2 3">
    <name type="scientific">Alkalibacillus flavidus</name>
    <dbReference type="NCBI Taxonomy" id="546021"/>
    <lineage>
        <taxon>Bacteria</taxon>
        <taxon>Bacillati</taxon>
        <taxon>Bacillota</taxon>
        <taxon>Bacilli</taxon>
        <taxon>Bacillales</taxon>
        <taxon>Bacillaceae</taxon>
        <taxon>Alkalibacillus</taxon>
    </lineage>
</organism>
<feature type="transmembrane region" description="Helical" evidence="1">
    <location>
        <begin position="140"/>
        <end position="160"/>
    </location>
</feature>
<dbReference type="NCBIfam" id="TIGR02893">
    <property type="entry name" value="spore_yabQ"/>
    <property type="match status" value="1"/>
</dbReference>
<evidence type="ECO:0000313" key="3">
    <source>
        <dbReference type="Proteomes" id="UP001549167"/>
    </source>
</evidence>